<dbReference type="GO" id="GO:0016020">
    <property type="term" value="C:membrane"/>
    <property type="evidence" value="ECO:0007669"/>
    <property type="project" value="UniProtKB-SubCell"/>
</dbReference>
<organism evidence="7 8">
    <name type="scientific">Candidatus Marsarchaeota G2 archaeon OSP_D</name>
    <dbReference type="NCBI Taxonomy" id="1978157"/>
    <lineage>
        <taxon>Archaea</taxon>
        <taxon>Candidatus Marsarchaeota</taxon>
        <taxon>Candidatus Marsarchaeota group 2</taxon>
    </lineage>
</organism>
<feature type="transmembrane region" description="Helical" evidence="5">
    <location>
        <begin position="20"/>
        <end position="45"/>
    </location>
</feature>
<protein>
    <submittedName>
        <fullName evidence="7">Signal peptidase I</fullName>
    </submittedName>
</protein>
<evidence type="ECO:0000256" key="3">
    <source>
        <dbReference type="ARBA" id="ARBA00022989"/>
    </source>
</evidence>
<dbReference type="Gene3D" id="2.10.109.10">
    <property type="entry name" value="Umud Fragment, subunit A"/>
    <property type="match status" value="1"/>
</dbReference>
<evidence type="ECO:0000259" key="6">
    <source>
        <dbReference type="Pfam" id="PF10502"/>
    </source>
</evidence>
<comment type="caution">
    <text evidence="7">The sequence shown here is derived from an EMBL/GenBank/DDBJ whole genome shotgun (WGS) entry which is preliminary data.</text>
</comment>
<dbReference type="PANTHER" id="PTHR10806:SF6">
    <property type="entry name" value="SIGNAL PEPTIDASE COMPLEX CATALYTIC SUBUNIT SEC11"/>
    <property type="match status" value="1"/>
</dbReference>
<dbReference type="InterPro" id="IPR019533">
    <property type="entry name" value="Peptidase_S26"/>
</dbReference>
<feature type="transmembrane region" description="Helical" evidence="5">
    <location>
        <begin position="167"/>
        <end position="183"/>
    </location>
</feature>
<gene>
    <name evidence="7" type="ORF">B9Q03_07805</name>
</gene>
<evidence type="ECO:0000313" key="8">
    <source>
        <dbReference type="Proteomes" id="UP000240322"/>
    </source>
</evidence>
<dbReference type="Pfam" id="PF10502">
    <property type="entry name" value="Peptidase_S26"/>
    <property type="match status" value="1"/>
</dbReference>
<feature type="domain" description="Peptidase S26" evidence="6">
    <location>
        <begin position="34"/>
        <end position="104"/>
    </location>
</feature>
<evidence type="ECO:0000256" key="1">
    <source>
        <dbReference type="ARBA" id="ARBA00004370"/>
    </source>
</evidence>
<dbReference type="PANTHER" id="PTHR10806">
    <property type="entry name" value="SIGNAL PEPTIDASE COMPLEX CATALYTIC SUBUNIT SEC11"/>
    <property type="match status" value="1"/>
</dbReference>
<sequence>MWQVRFEDFYVSMQYKTKLIWRQTLYVALGFIIAVAAFLSAATILHTQVPLAAVTSGSMTPTIKQGDLLVIEGVNVYRLNVGNIIVYKTTDPYLSDELIVHRIIQINTSNGKIVGYVTKGDNNPYPDTVYGFEPPTGIPPQNVVGKVVLVVPLLGFLVLFLKQPTGFLLMVIILGAIVFWGFTDGRPRKTLS</sequence>
<dbReference type="InterPro" id="IPR036286">
    <property type="entry name" value="LexA/Signal_pep-like_sf"/>
</dbReference>
<accession>A0A2R6AU92</accession>
<keyword evidence="2 5" id="KW-0812">Transmembrane</keyword>
<keyword evidence="3 5" id="KW-1133">Transmembrane helix</keyword>
<dbReference type="GO" id="GO:0006465">
    <property type="term" value="P:signal peptide processing"/>
    <property type="evidence" value="ECO:0007669"/>
    <property type="project" value="InterPro"/>
</dbReference>
<dbReference type="Proteomes" id="UP000240322">
    <property type="component" value="Unassembled WGS sequence"/>
</dbReference>
<dbReference type="CDD" id="cd06530">
    <property type="entry name" value="S26_SPase_I"/>
    <property type="match status" value="1"/>
</dbReference>
<comment type="subcellular location">
    <subcellularLocation>
        <location evidence="1">Membrane</location>
    </subcellularLocation>
</comment>
<dbReference type="InterPro" id="IPR001733">
    <property type="entry name" value="Peptidase_S26B"/>
</dbReference>
<dbReference type="GO" id="GO:0004252">
    <property type="term" value="F:serine-type endopeptidase activity"/>
    <property type="evidence" value="ECO:0007669"/>
    <property type="project" value="InterPro"/>
</dbReference>
<feature type="transmembrane region" description="Helical" evidence="5">
    <location>
        <begin position="143"/>
        <end position="161"/>
    </location>
</feature>
<reference evidence="7 8" key="1">
    <citation type="submission" date="2017-04" db="EMBL/GenBank/DDBJ databases">
        <title>Novel microbial lineages endemic to geothermal iron-oxide mats fill important gaps in the evolutionary history of Archaea.</title>
        <authorList>
            <person name="Jay Z.J."/>
            <person name="Beam J.P."/>
            <person name="Dlakic M."/>
            <person name="Rusch D.B."/>
            <person name="Kozubal M.A."/>
            <person name="Inskeep W.P."/>
        </authorList>
    </citation>
    <scope>NUCLEOTIDE SEQUENCE [LARGE SCALE GENOMIC DNA]</scope>
    <source>
        <strain evidence="7">OSP_D</strain>
    </source>
</reference>
<evidence type="ECO:0000256" key="5">
    <source>
        <dbReference type="SAM" id="Phobius"/>
    </source>
</evidence>
<dbReference type="NCBIfam" id="TIGR02228">
    <property type="entry name" value="sigpep_I_arch"/>
    <property type="match status" value="1"/>
</dbReference>
<proteinExistence type="predicted"/>
<dbReference type="EMBL" id="NEXE01000079">
    <property type="protein sequence ID" value="PSN89951.1"/>
    <property type="molecule type" value="Genomic_DNA"/>
</dbReference>
<dbReference type="SUPFAM" id="SSF51306">
    <property type="entry name" value="LexA/Signal peptidase"/>
    <property type="match status" value="1"/>
</dbReference>
<evidence type="ECO:0000256" key="2">
    <source>
        <dbReference type="ARBA" id="ARBA00022692"/>
    </source>
</evidence>
<keyword evidence="4 5" id="KW-0472">Membrane</keyword>
<dbReference type="AlphaFoldDB" id="A0A2R6AU92"/>
<name>A0A2R6AU92_9ARCH</name>
<evidence type="ECO:0000313" key="7">
    <source>
        <dbReference type="EMBL" id="PSN89951.1"/>
    </source>
</evidence>
<evidence type="ECO:0000256" key="4">
    <source>
        <dbReference type="ARBA" id="ARBA00023136"/>
    </source>
</evidence>
<dbReference type="PRINTS" id="PR00728">
    <property type="entry name" value="SIGNALPTASE"/>
</dbReference>